<proteinExistence type="predicted"/>
<dbReference type="AlphaFoldDB" id="A0A0A8Z2U5"/>
<protein>
    <submittedName>
        <fullName evidence="1">Uncharacterized protein</fullName>
    </submittedName>
</protein>
<reference evidence="1" key="1">
    <citation type="submission" date="2014-09" db="EMBL/GenBank/DDBJ databases">
        <authorList>
            <person name="Magalhaes I.L.F."/>
            <person name="Oliveira U."/>
            <person name="Santos F.R."/>
            <person name="Vidigal T.H.D.A."/>
            <person name="Brescovit A.D."/>
            <person name="Santos A.J."/>
        </authorList>
    </citation>
    <scope>NUCLEOTIDE SEQUENCE</scope>
    <source>
        <tissue evidence="1">Shoot tissue taken approximately 20 cm above the soil surface</tissue>
    </source>
</reference>
<evidence type="ECO:0000313" key="1">
    <source>
        <dbReference type="EMBL" id="JAD31085.1"/>
    </source>
</evidence>
<sequence>MPRTYHVVRPLFTVAFSSTNICGNERSDKLCHGWSGNSNHKFPCHHSMLTSYSHIVFS</sequence>
<accession>A0A0A8Z2U5</accession>
<dbReference type="EMBL" id="GBRH01266810">
    <property type="protein sequence ID" value="JAD31085.1"/>
    <property type="molecule type" value="Transcribed_RNA"/>
</dbReference>
<organism evidence="1">
    <name type="scientific">Arundo donax</name>
    <name type="common">Giant reed</name>
    <name type="synonym">Donax arundinaceus</name>
    <dbReference type="NCBI Taxonomy" id="35708"/>
    <lineage>
        <taxon>Eukaryota</taxon>
        <taxon>Viridiplantae</taxon>
        <taxon>Streptophyta</taxon>
        <taxon>Embryophyta</taxon>
        <taxon>Tracheophyta</taxon>
        <taxon>Spermatophyta</taxon>
        <taxon>Magnoliopsida</taxon>
        <taxon>Liliopsida</taxon>
        <taxon>Poales</taxon>
        <taxon>Poaceae</taxon>
        <taxon>PACMAD clade</taxon>
        <taxon>Arundinoideae</taxon>
        <taxon>Arundineae</taxon>
        <taxon>Arundo</taxon>
    </lineage>
</organism>
<name>A0A0A8Z2U5_ARUDO</name>
<reference evidence="1" key="2">
    <citation type="journal article" date="2015" name="Data Brief">
        <title>Shoot transcriptome of the giant reed, Arundo donax.</title>
        <authorList>
            <person name="Barrero R.A."/>
            <person name="Guerrero F.D."/>
            <person name="Moolhuijzen P."/>
            <person name="Goolsby J.A."/>
            <person name="Tidwell J."/>
            <person name="Bellgard S.E."/>
            <person name="Bellgard M.I."/>
        </authorList>
    </citation>
    <scope>NUCLEOTIDE SEQUENCE</scope>
    <source>
        <tissue evidence="1">Shoot tissue taken approximately 20 cm above the soil surface</tissue>
    </source>
</reference>